<protein>
    <recommendedName>
        <fullName evidence="5">Conotoxin</fullName>
    </recommendedName>
</protein>
<evidence type="ECO:0000313" key="6">
    <source>
        <dbReference type="EMBL" id="AMP44631.1"/>
    </source>
</evidence>
<sequence>MLCIPIFIILLLVLSPAASLPVESELQRDLTQESPKDLGMRNEHLLLKKVADDCCVGKVGTCCR</sequence>
<keyword evidence="2 5" id="KW-0964">Secreted</keyword>
<comment type="subcellular location">
    <subcellularLocation>
        <location evidence="1 5">Secreted</location>
    </subcellularLocation>
</comment>
<accession>A0A142C1D0</accession>
<evidence type="ECO:0000256" key="2">
    <source>
        <dbReference type="ARBA" id="ARBA00022525"/>
    </source>
</evidence>
<evidence type="ECO:0000256" key="4">
    <source>
        <dbReference type="ARBA" id="ARBA00022729"/>
    </source>
</evidence>
<evidence type="ECO:0000256" key="1">
    <source>
        <dbReference type="ARBA" id="ARBA00004613"/>
    </source>
</evidence>
<dbReference type="Pfam" id="PF16981">
    <property type="entry name" value="Chi-conotoxin"/>
    <property type="match status" value="1"/>
</dbReference>
<evidence type="ECO:0000256" key="3">
    <source>
        <dbReference type="ARBA" id="ARBA00022656"/>
    </source>
</evidence>
<organism evidence="6">
    <name type="scientific">Conus betulinus</name>
    <name type="common">Beech cone</name>
    <dbReference type="NCBI Taxonomy" id="89764"/>
    <lineage>
        <taxon>Eukaryota</taxon>
        <taxon>Metazoa</taxon>
        <taxon>Spiralia</taxon>
        <taxon>Lophotrochozoa</taxon>
        <taxon>Mollusca</taxon>
        <taxon>Gastropoda</taxon>
        <taxon>Caenogastropoda</taxon>
        <taxon>Neogastropoda</taxon>
        <taxon>Conoidea</taxon>
        <taxon>Conidae</taxon>
        <taxon>Conus</taxon>
        <taxon>Dendroconus</taxon>
    </lineage>
</organism>
<reference evidence="6" key="1">
    <citation type="submission" date="2015-12" db="EMBL/GenBank/DDBJ databases">
        <title>High throughput identification of novel conotoxins from the Chinese tubular cone snail Conus betulinus by multitranscriptome sequencing.</title>
        <authorList>
            <person name="Ruan Z."/>
            <person name="Peng C."/>
            <person name="Shi Q."/>
            <person name="Yao G."/>
            <person name="Gao B.-M."/>
        </authorList>
    </citation>
    <scope>NUCLEOTIDE SEQUENCE</scope>
</reference>
<dbReference type="GO" id="GO:0005576">
    <property type="term" value="C:extracellular region"/>
    <property type="evidence" value="ECO:0007669"/>
    <property type="project" value="UniProtKB-SubCell"/>
</dbReference>
<keyword evidence="4 5" id="KW-0732">Signal</keyword>
<dbReference type="GO" id="GO:0090729">
    <property type="term" value="F:toxin activity"/>
    <property type="evidence" value="ECO:0007669"/>
    <property type="project" value="UniProtKB-UniRule"/>
</dbReference>
<feature type="signal peptide" evidence="5">
    <location>
        <begin position="1"/>
        <end position="19"/>
    </location>
</feature>
<proteinExistence type="evidence at transcript level"/>
<dbReference type="EMBL" id="KU317671">
    <property type="protein sequence ID" value="AMP44631.1"/>
    <property type="molecule type" value="mRNA"/>
</dbReference>
<comment type="similarity">
    <text evidence="5">Belongs to the conotoxin T superfamily.</text>
</comment>
<evidence type="ECO:0000256" key="5">
    <source>
        <dbReference type="RuleBase" id="RU367125"/>
    </source>
</evidence>
<feature type="chain" id="PRO_5028525705" description="Conotoxin" evidence="5">
    <location>
        <begin position="20"/>
        <end position="64"/>
    </location>
</feature>
<name>A0A142C1D0_CONBE</name>
<keyword evidence="3 5" id="KW-0800">Toxin</keyword>
<dbReference type="InterPro" id="IPR031565">
    <property type="entry name" value="T-conotoxin"/>
</dbReference>
<dbReference type="AlphaFoldDB" id="A0A142C1D0"/>